<dbReference type="EMBL" id="CP013118">
    <property type="protein sequence ID" value="ALO15917.1"/>
    <property type="molecule type" value="Genomic_DNA"/>
</dbReference>
<evidence type="ECO:0000259" key="1">
    <source>
        <dbReference type="Pfam" id="PF20094"/>
    </source>
</evidence>
<dbReference type="Proteomes" id="UP000064893">
    <property type="component" value="Chromosome"/>
</dbReference>
<dbReference type="RefSeq" id="WP_081421510.1">
    <property type="nucleotide sequence ID" value="NZ_CP013118.1"/>
</dbReference>
<dbReference type="Pfam" id="PF20094">
    <property type="entry name" value="GWxTD_dom"/>
    <property type="match status" value="1"/>
</dbReference>
<dbReference type="AlphaFoldDB" id="A0A0S2I0V3"/>
<keyword evidence="3" id="KW-1185">Reference proteome</keyword>
<sequence length="410" mass="47561">MINNQLNRRGAKFYRHLLWMVAVFSVLAGCKTYYQPISERNFSHLYNPMHTDIHPVLMLNRVAPDSSVIFLHIPVSDIAFPEFKRREDQVAGVAIEYFLVDSAGANMFRDSGSVKYAQPQKPATNFLQLQFGFAHHPDSVKYVDLRIQDMLSELETNEVVRLRNDHMGNPQRYFAYFNDKKYPFTRTIAAEGDSVKVNYRGENDSLWVFHLTYNRKALLPFDTAFKFSKNDFLRFSISGSYVINSDSTLNGGLRYVVASPYFPAIRQARQMLGPIRYLINGKEWRQINQLSPKHAVDTFWLKAAPDAEKAKQLIQVFYNRVQLANIKFSSHRAGWKTDMGKVITLAGLPDEVQLTDTSEHWFYYIGKNEKLKIPFAYNDSLGEYQLNRNDSLMNGFLMHHINGWRKGKFY</sequence>
<accession>A0A0S2I0V3</accession>
<dbReference type="STRING" id="1307839.L21SP5_02285"/>
<gene>
    <name evidence="2" type="ORF">L21SP5_02285</name>
</gene>
<proteinExistence type="predicted"/>
<protein>
    <recommendedName>
        <fullName evidence="1">GWxTD domain-containing protein</fullName>
    </recommendedName>
</protein>
<name>A0A0S2I0V3_9BACT</name>
<dbReference type="InterPro" id="IPR030959">
    <property type="entry name" value="GWxTD_dom"/>
</dbReference>
<feature type="domain" description="GWxTD" evidence="1">
    <location>
        <begin position="239"/>
        <end position="406"/>
    </location>
</feature>
<dbReference type="NCBIfam" id="TIGR04514">
    <property type="entry name" value="GWxTD_dom"/>
    <property type="match status" value="1"/>
</dbReference>
<organism evidence="2 3">
    <name type="scientific">Salinivirga cyanobacteriivorans</name>
    <dbReference type="NCBI Taxonomy" id="1307839"/>
    <lineage>
        <taxon>Bacteria</taxon>
        <taxon>Pseudomonadati</taxon>
        <taxon>Bacteroidota</taxon>
        <taxon>Bacteroidia</taxon>
        <taxon>Bacteroidales</taxon>
        <taxon>Salinivirgaceae</taxon>
        <taxon>Salinivirga</taxon>
    </lineage>
</organism>
<dbReference type="KEGG" id="blq:L21SP5_02285"/>
<dbReference type="OrthoDB" id="9814412at2"/>
<reference evidence="2 3" key="1">
    <citation type="submission" date="2015-11" db="EMBL/GenBank/DDBJ databases">
        <title>Description and complete genome sequence of a novel strain predominating in hypersaline microbial mats and representing a new family of the Bacteriodetes phylum.</title>
        <authorList>
            <person name="Spring S."/>
            <person name="Bunk B."/>
            <person name="Sproer C."/>
            <person name="Klenk H.-P."/>
        </authorList>
    </citation>
    <scope>NUCLEOTIDE SEQUENCE [LARGE SCALE GENOMIC DNA]</scope>
    <source>
        <strain evidence="2 3">L21-Spi-D4</strain>
    </source>
</reference>
<evidence type="ECO:0000313" key="3">
    <source>
        <dbReference type="Proteomes" id="UP000064893"/>
    </source>
</evidence>
<evidence type="ECO:0000313" key="2">
    <source>
        <dbReference type="EMBL" id="ALO15917.1"/>
    </source>
</evidence>